<feature type="compositionally biased region" description="Basic and acidic residues" evidence="1">
    <location>
        <begin position="264"/>
        <end position="276"/>
    </location>
</feature>
<dbReference type="PANTHER" id="PTHR35046">
    <property type="entry name" value="ZINC KNUCKLE (CCHC-TYPE) FAMILY PROTEIN"/>
    <property type="match status" value="1"/>
</dbReference>
<evidence type="ECO:0000259" key="2">
    <source>
        <dbReference type="Pfam" id="PF03732"/>
    </source>
</evidence>
<keyword evidence="4" id="KW-1185">Reference proteome</keyword>
<evidence type="ECO:0000256" key="1">
    <source>
        <dbReference type="SAM" id="MobiDB-lite"/>
    </source>
</evidence>
<feature type="domain" description="Retrotransposon gag" evidence="2">
    <location>
        <begin position="349"/>
        <end position="448"/>
    </location>
</feature>
<evidence type="ECO:0000313" key="4">
    <source>
        <dbReference type="Proteomes" id="UP000694240"/>
    </source>
</evidence>
<protein>
    <submittedName>
        <fullName evidence="3">Retrotransposon gag domain</fullName>
    </submittedName>
</protein>
<dbReference type="EMBL" id="JAEFBK010000010">
    <property type="protein sequence ID" value="KAG7559396.1"/>
    <property type="molecule type" value="Genomic_DNA"/>
</dbReference>
<gene>
    <name evidence="3" type="ORF">ISN45_Aa05g009940</name>
</gene>
<reference evidence="3 4" key="1">
    <citation type="submission" date="2020-12" db="EMBL/GenBank/DDBJ databases">
        <title>Concerted genomic and epigenomic changes stabilize Arabidopsis allopolyploids.</title>
        <authorList>
            <person name="Chen Z."/>
        </authorList>
    </citation>
    <scope>NUCLEOTIDE SEQUENCE [LARGE SCALE GENOMIC DNA]</scope>
    <source>
        <strain evidence="3">Allo738</strain>
        <tissue evidence="3">Leaf</tissue>
    </source>
</reference>
<evidence type="ECO:0000313" key="3">
    <source>
        <dbReference type="EMBL" id="KAG7559396.1"/>
    </source>
</evidence>
<feature type="compositionally biased region" description="Basic residues" evidence="1">
    <location>
        <begin position="288"/>
        <end position="297"/>
    </location>
</feature>
<dbReference type="AlphaFoldDB" id="A0A8T1ZJB4"/>
<proteinExistence type="predicted"/>
<dbReference type="Proteomes" id="UP000694240">
    <property type="component" value="Chromosome 10"/>
</dbReference>
<organism evidence="3 4">
    <name type="scientific">Arabidopsis thaliana x Arabidopsis arenosa</name>
    <dbReference type="NCBI Taxonomy" id="1240361"/>
    <lineage>
        <taxon>Eukaryota</taxon>
        <taxon>Viridiplantae</taxon>
        <taxon>Streptophyta</taxon>
        <taxon>Embryophyta</taxon>
        <taxon>Tracheophyta</taxon>
        <taxon>Spermatophyta</taxon>
        <taxon>Magnoliopsida</taxon>
        <taxon>eudicotyledons</taxon>
        <taxon>Gunneridae</taxon>
        <taxon>Pentapetalae</taxon>
        <taxon>rosids</taxon>
        <taxon>malvids</taxon>
        <taxon>Brassicales</taxon>
        <taxon>Brassicaceae</taxon>
        <taxon>Camelineae</taxon>
        <taxon>Arabidopsis</taxon>
    </lineage>
</organism>
<dbReference type="Pfam" id="PF03732">
    <property type="entry name" value="Retrotrans_gag"/>
    <property type="match status" value="1"/>
</dbReference>
<dbReference type="InterPro" id="IPR005162">
    <property type="entry name" value="Retrotrans_gag_dom"/>
</dbReference>
<feature type="region of interest" description="Disordered" evidence="1">
    <location>
        <begin position="255"/>
        <end position="304"/>
    </location>
</feature>
<dbReference type="PANTHER" id="PTHR35046:SF9">
    <property type="entry name" value="RNA-DIRECTED DNA POLYMERASE"/>
    <property type="match status" value="1"/>
</dbReference>
<name>A0A8T1ZJB4_9BRAS</name>
<sequence>MESLDHGAKEQHVPDDILDHQAGDVIEHGAKEHGDEVLGAKEDVAFQVATGPMTRSRTKQLNQAINTLLQHIEGSLKPEACPTTLNQAWKFKGIPQPLEVLFDPSSSSPLDLTRFTPPDPLEQTYSSTLTRPLEYTHQITRFTPPDPLEQTYSSTLTRPLEYTHQITRTRPPDHLLDLHLSKHSQSASCFRSISRSVFKGHRSSTKIILSDMSDKDKEESSQAQNNKLLMEALTATLTATLTANMAKMMDERFEANERSNQGRQNRDTRNPSDQEAAHNYYSQSSTRNSHRRRRHHREERALPRDDLAGLKIRIPTFQGTSDPEEYLEWEKKIELVFGCQGYTEERKVKVAPTGFQNYALSWWDQLVTTRRRAGDYPIETWTQIKTIMRKRFVPSHYYRELLNRLRNLVQGSRSVEEYYKEMETLMLRADIQEDEEAKMSRFMGGLNRDIIDRVEVQHYMELEELLHKAIMFEKQLKRRSSKPSFGSGKPSLVQESLATKRMSDQDFRETTNPLSGQRLRIKIRKERAKLLRPEPETSSALSVTDMVIMLVNAQTRES</sequence>
<accession>A0A8T1ZJB4</accession>
<comment type="caution">
    <text evidence="3">The sequence shown here is derived from an EMBL/GenBank/DDBJ whole genome shotgun (WGS) entry which is preliminary data.</text>
</comment>